<gene>
    <name evidence="1" type="ORF">N8T08_004627</name>
</gene>
<comment type="caution">
    <text evidence="1">The sequence shown here is derived from an EMBL/GenBank/DDBJ whole genome shotgun (WGS) entry which is preliminary data.</text>
</comment>
<organism evidence="1 2">
    <name type="scientific">Aspergillus melleus</name>
    <dbReference type="NCBI Taxonomy" id="138277"/>
    <lineage>
        <taxon>Eukaryota</taxon>
        <taxon>Fungi</taxon>
        <taxon>Dikarya</taxon>
        <taxon>Ascomycota</taxon>
        <taxon>Pezizomycotina</taxon>
        <taxon>Eurotiomycetes</taxon>
        <taxon>Eurotiomycetidae</taxon>
        <taxon>Eurotiales</taxon>
        <taxon>Aspergillaceae</taxon>
        <taxon>Aspergillus</taxon>
        <taxon>Aspergillus subgen. Circumdati</taxon>
    </lineage>
</organism>
<proteinExistence type="predicted"/>
<accession>A0ACC3B5H3</accession>
<sequence length="114" mass="12565">MSSTPRPTPQGSKRLIQAYLTVYFNALVEYILDLEKRKEARFSDEFLGVHPSRRESTLLRTGNVLCIVEVAGIVATLYDPRTGVTITNEDPRAEFDYDLDTAVIATSSLSGPGA</sequence>
<protein>
    <submittedName>
        <fullName evidence="1">Uncharacterized protein</fullName>
    </submittedName>
</protein>
<dbReference type="EMBL" id="JAOPJF010000026">
    <property type="protein sequence ID" value="KAK1145194.1"/>
    <property type="molecule type" value="Genomic_DNA"/>
</dbReference>
<dbReference type="Proteomes" id="UP001177260">
    <property type="component" value="Unassembled WGS sequence"/>
</dbReference>
<name>A0ACC3B5H3_9EURO</name>
<evidence type="ECO:0000313" key="2">
    <source>
        <dbReference type="Proteomes" id="UP001177260"/>
    </source>
</evidence>
<evidence type="ECO:0000313" key="1">
    <source>
        <dbReference type="EMBL" id="KAK1145194.1"/>
    </source>
</evidence>
<reference evidence="1 2" key="1">
    <citation type="journal article" date="2023" name="ACS Omega">
        <title>Identification of the Neoaspergillic Acid Biosynthesis Gene Cluster by Establishing an In Vitro CRISPR-Ribonucleoprotein Genetic System in Aspergillus melleus.</title>
        <authorList>
            <person name="Yuan B."/>
            <person name="Grau M.F."/>
            <person name="Murata R.M."/>
            <person name="Torok T."/>
            <person name="Venkateswaran K."/>
            <person name="Stajich J.E."/>
            <person name="Wang C.C.C."/>
        </authorList>
    </citation>
    <scope>NUCLEOTIDE SEQUENCE [LARGE SCALE GENOMIC DNA]</scope>
    <source>
        <strain evidence="1 2">IMV 1140</strain>
    </source>
</reference>
<keyword evidence="2" id="KW-1185">Reference proteome</keyword>